<keyword evidence="6 8" id="KW-1133">Transmembrane helix</keyword>
<evidence type="ECO:0000313" key="11">
    <source>
        <dbReference type="Proteomes" id="UP000321749"/>
    </source>
</evidence>
<evidence type="ECO:0000256" key="6">
    <source>
        <dbReference type="ARBA" id="ARBA00022989"/>
    </source>
</evidence>
<name>A0AA87USC3_9MICO</name>
<dbReference type="PANTHER" id="PTHR30413:SF10">
    <property type="entry name" value="CAPSULE POLYSACCHARIDE EXPORT INNER-MEMBRANE PROTEIN CTRC"/>
    <property type="match status" value="1"/>
</dbReference>
<organism evidence="10 11">
    <name type="scientific">Agrococcus baldri</name>
    <dbReference type="NCBI Taxonomy" id="153730"/>
    <lineage>
        <taxon>Bacteria</taxon>
        <taxon>Bacillati</taxon>
        <taxon>Actinomycetota</taxon>
        <taxon>Actinomycetes</taxon>
        <taxon>Micrococcales</taxon>
        <taxon>Microbacteriaceae</taxon>
        <taxon>Agrococcus</taxon>
    </lineage>
</organism>
<dbReference type="PANTHER" id="PTHR30413">
    <property type="entry name" value="INNER MEMBRANE TRANSPORT PERMEASE"/>
    <property type="match status" value="1"/>
</dbReference>
<keyword evidence="3 8" id="KW-0813">Transport</keyword>
<dbReference type="GO" id="GO:0015920">
    <property type="term" value="P:lipopolysaccharide transport"/>
    <property type="evidence" value="ECO:0007669"/>
    <property type="project" value="TreeGrafter"/>
</dbReference>
<dbReference type="RefSeq" id="WP_146795320.1">
    <property type="nucleotide sequence ID" value="NZ_BJUU01000013.1"/>
</dbReference>
<sequence>MSATAEPARSRSRRITLNLLKNLTLREIRSEYKRTMLGRVWSLINPLAQIAIYGLVFGLLFRAQPEPGINSGLHIFALWLGVGIVTWGFINIGIREAMQSFLGYQGLLKKVALPRWTLPASKVLARAATYLTEIAVVAVICGVLGGWEILLRIWMLVPLIALTTVFIYGVGLVLAIGIVYFRDIEHFWGILTQVFFYASGIMIPRNVIETVQVETLDAGGYTFLGGPVPLLALFEANPIYQFLTAYRRVLYDFAFPEWQTLLSLTLWAAGTLIVGLFVYSRYQARIVEEL</sequence>
<evidence type="ECO:0000256" key="3">
    <source>
        <dbReference type="ARBA" id="ARBA00022448"/>
    </source>
</evidence>
<keyword evidence="7 8" id="KW-0472">Membrane</keyword>
<accession>A0AA87USC3</accession>
<evidence type="ECO:0000256" key="1">
    <source>
        <dbReference type="ARBA" id="ARBA00004651"/>
    </source>
</evidence>
<feature type="transmembrane region" description="Helical" evidence="8">
    <location>
        <begin position="40"/>
        <end position="61"/>
    </location>
</feature>
<evidence type="ECO:0000313" key="10">
    <source>
        <dbReference type="EMBL" id="GEK80758.1"/>
    </source>
</evidence>
<dbReference type="GO" id="GO:0140359">
    <property type="term" value="F:ABC-type transporter activity"/>
    <property type="evidence" value="ECO:0007669"/>
    <property type="project" value="InterPro"/>
</dbReference>
<reference evidence="10 11" key="1">
    <citation type="submission" date="2019-07" db="EMBL/GenBank/DDBJ databases">
        <title>Whole genome shotgun sequence of Agrococcus baldri NBRC 103055.</title>
        <authorList>
            <person name="Hosoyama A."/>
            <person name="Uohara A."/>
            <person name="Ohji S."/>
            <person name="Ichikawa N."/>
        </authorList>
    </citation>
    <scope>NUCLEOTIDE SEQUENCE [LARGE SCALE GENOMIC DNA]</scope>
    <source>
        <strain evidence="10 11">NBRC 103055</strain>
    </source>
</reference>
<proteinExistence type="inferred from homology"/>
<feature type="transmembrane region" description="Helical" evidence="8">
    <location>
        <begin position="73"/>
        <end position="94"/>
    </location>
</feature>
<dbReference type="EMBL" id="BJUU01000013">
    <property type="protein sequence ID" value="GEK80758.1"/>
    <property type="molecule type" value="Genomic_DNA"/>
</dbReference>
<keyword evidence="4 8" id="KW-1003">Cell membrane</keyword>
<feature type="transmembrane region" description="Helical" evidence="8">
    <location>
        <begin position="187"/>
        <end position="208"/>
    </location>
</feature>
<keyword evidence="5 8" id="KW-0812">Transmembrane</keyword>
<evidence type="ECO:0000256" key="2">
    <source>
        <dbReference type="ARBA" id="ARBA00007783"/>
    </source>
</evidence>
<dbReference type="PROSITE" id="PS51012">
    <property type="entry name" value="ABC_TM2"/>
    <property type="match status" value="1"/>
</dbReference>
<feature type="transmembrane region" description="Helical" evidence="8">
    <location>
        <begin position="260"/>
        <end position="279"/>
    </location>
</feature>
<feature type="transmembrane region" description="Helical" evidence="8">
    <location>
        <begin position="127"/>
        <end position="147"/>
    </location>
</feature>
<dbReference type="GO" id="GO:0005886">
    <property type="term" value="C:plasma membrane"/>
    <property type="evidence" value="ECO:0007669"/>
    <property type="project" value="UniProtKB-SubCell"/>
</dbReference>
<keyword evidence="11" id="KW-1185">Reference proteome</keyword>
<dbReference type="AlphaFoldDB" id="A0AA87USC3"/>
<evidence type="ECO:0000256" key="5">
    <source>
        <dbReference type="ARBA" id="ARBA00022692"/>
    </source>
</evidence>
<evidence type="ECO:0000256" key="8">
    <source>
        <dbReference type="RuleBase" id="RU361157"/>
    </source>
</evidence>
<dbReference type="InterPro" id="IPR013525">
    <property type="entry name" value="ABC2_TM"/>
</dbReference>
<comment type="caution">
    <text evidence="10">The sequence shown here is derived from an EMBL/GenBank/DDBJ whole genome shotgun (WGS) entry which is preliminary data.</text>
</comment>
<evidence type="ECO:0000256" key="4">
    <source>
        <dbReference type="ARBA" id="ARBA00022475"/>
    </source>
</evidence>
<dbReference type="Proteomes" id="UP000321749">
    <property type="component" value="Unassembled WGS sequence"/>
</dbReference>
<comment type="subcellular location">
    <subcellularLocation>
        <location evidence="1 8">Cell membrane</location>
        <topology evidence="1 8">Multi-pass membrane protein</topology>
    </subcellularLocation>
</comment>
<feature type="transmembrane region" description="Helical" evidence="8">
    <location>
        <begin position="159"/>
        <end position="181"/>
    </location>
</feature>
<dbReference type="InterPro" id="IPR047817">
    <property type="entry name" value="ABC2_TM_bact-type"/>
</dbReference>
<evidence type="ECO:0000259" key="9">
    <source>
        <dbReference type="PROSITE" id="PS51012"/>
    </source>
</evidence>
<protein>
    <recommendedName>
        <fullName evidence="8">Transport permease protein</fullName>
    </recommendedName>
</protein>
<comment type="similarity">
    <text evidence="2 8">Belongs to the ABC-2 integral membrane protein family.</text>
</comment>
<gene>
    <name evidence="10" type="ORF">ABA31_21090</name>
</gene>
<dbReference type="Pfam" id="PF01061">
    <property type="entry name" value="ABC2_membrane"/>
    <property type="match status" value="1"/>
</dbReference>
<feature type="domain" description="ABC transmembrane type-2" evidence="9">
    <location>
        <begin position="37"/>
        <end position="282"/>
    </location>
</feature>
<evidence type="ECO:0000256" key="7">
    <source>
        <dbReference type="ARBA" id="ARBA00023136"/>
    </source>
</evidence>